<accession>A0A9E8KNW8</accession>
<dbReference type="InterPro" id="IPR021243">
    <property type="entry name" value="DUF2804"/>
</dbReference>
<dbReference type="Pfam" id="PF10974">
    <property type="entry name" value="DUF2804"/>
    <property type="match status" value="1"/>
</dbReference>
<gene>
    <name evidence="1" type="ORF">NNL22_13950</name>
</gene>
<dbReference type="EMBL" id="CP101527">
    <property type="protein sequence ID" value="UZW74119.1"/>
    <property type="molecule type" value="Genomic_DNA"/>
</dbReference>
<dbReference type="RefSeq" id="WP_251811280.1">
    <property type="nucleotide sequence ID" value="NZ_CP101527.1"/>
</dbReference>
<dbReference type="PANTHER" id="PTHR35868">
    <property type="entry name" value="DUF2804 DOMAIN-CONTAINING PROTEIN-RELATED"/>
    <property type="match status" value="1"/>
</dbReference>
<organism evidence="1 2">
    <name type="scientific">Alkalimarinus sediminis</name>
    <dbReference type="NCBI Taxonomy" id="1632866"/>
    <lineage>
        <taxon>Bacteria</taxon>
        <taxon>Pseudomonadati</taxon>
        <taxon>Pseudomonadota</taxon>
        <taxon>Gammaproteobacteria</taxon>
        <taxon>Alteromonadales</taxon>
        <taxon>Alteromonadaceae</taxon>
        <taxon>Alkalimarinus</taxon>
    </lineage>
</organism>
<dbReference type="PANTHER" id="PTHR35868:SF4">
    <property type="entry name" value="DUF2804 DOMAIN-CONTAINING PROTEIN"/>
    <property type="match status" value="1"/>
</dbReference>
<evidence type="ECO:0000313" key="1">
    <source>
        <dbReference type="EMBL" id="UZW74119.1"/>
    </source>
</evidence>
<dbReference type="KEGG" id="asem:NNL22_13950"/>
<sequence>MSENSIKLVQADGQPIFGEIAQPVAEVNYLECDFRTPMDKPVKGIRKKMSFNQFQFIGVMNDDIIAGIAIVDLKLISNVFVYVYDFKTGELFEKSILQPLSVATSIEAKPDAGSSYFKQFGDRLDIICKGEGRERKIQVSLGHNVSIDISIFQPSQFKPLRVCSKAGYNGWVYTQKAAGLTAEGSISCGNAKYILTQQETSASLDWSCGFMRRETAWNWACFSGKLADGRRVGLNLAAGVNETGVTENCLWVDGSMTKLNMAVFEFDRYQPEKQWLVKTTDGLLELVFQPVGKREEKINAWVIASNFKQVFGHFTGWMIDSAGEKTELNNIPGFMEDHYAKW</sequence>
<dbReference type="Proteomes" id="UP001164472">
    <property type="component" value="Chromosome"/>
</dbReference>
<name>A0A9E8KNW8_9ALTE</name>
<proteinExistence type="predicted"/>
<dbReference type="AlphaFoldDB" id="A0A9E8KNW8"/>
<protein>
    <submittedName>
        <fullName evidence="1">DUF2804 domain-containing protein</fullName>
    </submittedName>
</protein>
<evidence type="ECO:0000313" key="2">
    <source>
        <dbReference type="Proteomes" id="UP001164472"/>
    </source>
</evidence>
<reference evidence="1" key="1">
    <citation type="submission" date="2022-07" db="EMBL/GenBank/DDBJ databases">
        <title>Alkalimarinus sp. nov., isolated from gut of a Alitta virens.</title>
        <authorList>
            <person name="Yang A.I."/>
            <person name="Shin N.-R."/>
        </authorList>
    </citation>
    <scope>NUCLEOTIDE SEQUENCE</scope>
    <source>
        <strain evidence="1">FA028</strain>
    </source>
</reference>
<keyword evidence="2" id="KW-1185">Reference proteome</keyword>